<comment type="cofactor">
    <cofactor evidence="1">
        <name>FAD</name>
        <dbReference type="ChEBI" id="CHEBI:57692"/>
    </cofactor>
</comment>
<dbReference type="InterPro" id="IPR046373">
    <property type="entry name" value="Acyl-CoA_Oxase/DH_mid-dom_sf"/>
</dbReference>
<dbReference type="InterPro" id="IPR012258">
    <property type="entry name" value="Acyl-CoA_oxidase"/>
</dbReference>
<evidence type="ECO:0000259" key="16">
    <source>
        <dbReference type="Pfam" id="PF02771"/>
    </source>
</evidence>
<evidence type="ECO:0000256" key="1">
    <source>
        <dbReference type="ARBA" id="ARBA00001974"/>
    </source>
</evidence>
<gene>
    <name evidence="18" type="ORF">CDCA_CDCA04G1363</name>
</gene>
<dbReference type="GO" id="GO:0055088">
    <property type="term" value="P:lipid homeostasis"/>
    <property type="evidence" value="ECO:0007669"/>
    <property type="project" value="TreeGrafter"/>
</dbReference>
<keyword evidence="9" id="KW-0576">Peroxisome</keyword>
<keyword evidence="7" id="KW-0560">Oxidoreductase</keyword>
<dbReference type="GO" id="GO:0005777">
    <property type="term" value="C:peroxisome"/>
    <property type="evidence" value="ECO:0007669"/>
    <property type="project" value="UniProtKB-SubCell"/>
</dbReference>
<dbReference type="PIRSF" id="PIRSF000168">
    <property type="entry name" value="Acyl-CoA_oxidase"/>
    <property type="match status" value="1"/>
</dbReference>
<comment type="caution">
    <text evidence="18">The sequence shown here is derived from an EMBL/GenBank/DDBJ whole genome shotgun (WGS) entry which is preliminary data.</text>
</comment>
<proteinExistence type="inferred from homology"/>
<feature type="domain" description="Acyl-CoA oxidase C-terminal" evidence="14">
    <location>
        <begin position="520"/>
        <end position="655"/>
    </location>
</feature>
<feature type="domain" description="Acyl-CoA oxidase/dehydrogenase middle" evidence="15">
    <location>
        <begin position="169"/>
        <end position="279"/>
    </location>
</feature>
<dbReference type="Pfam" id="PF02770">
    <property type="entry name" value="Acyl-CoA_dh_M"/>
    <property type="match status" value="1"/>
</dbReference>
<dbReference type="GO" id="GO:0005504">
    <property type="term" value="F:fatty acid binding"/>
    <property type="evidence" value="ECO:0007669"/>
    <property type="project" value="TreeGrafter"/>
</dbReference>
<dbReference type="InterPro" id="IPR036250">
    <property type="entry name" value="AcylCo_DH-like_C"/>
</dbReference>
<feature type="binding site" evidence="12">
    <location>
        <position position="173"/>
    </location>
    <ligand>
        <name>FAD</name>
        <dbReference type="ChEBI" id="CHEBI:57692"/>
    </ligand>
</feature>
<feature type="region of interest" description="Disordered" evidence="13">
    <location>
        <begin position="1"/>
        <end position="24"/>
    </location>
</feature>
<dbReference type="GO" id="GO:0003997">
    <property type="term" value="F:acyl-CoA oxidase activity"/>
    <property type="evidence" value="ECO:0007669"/>
    <property type="project" value="InterPro"/>
</dbReference>
<dbReference type="InterPro" id="IPR006091">
    <property type="entry name" value="Acyl-CoA_Oxase/DH_mid-dom"/>
</dbReference>
<keyword evidence="4 10" id="KW-0285">Flavoprotein</keyword>
<evidence type="ECO:0000256" key="10">
    <source>
        <dbReference type="PIRNR" id="PIRNR000168"/>
    </source>
</evidence>
<organism evidence="18 19">
    <name type="scientific">Cyanidium caldarium</name>
    <name type="common">Red alga</name>
    <dbReference type="NCBI Taxonomy" id="2771"/>
    <lineage>
        <taxon>Eukaryota</taxon>
        <taxon>Rhodophyta</taxon>
        <taxon>Bangiophyceae</taxon>
        <taxon>Cyanidiales</taxon>
        <taxon>Cyanidiaceae</taxon>
        <taxon>Cyanidium</taxon>
    </lineage>
</organism>
<evidence type="ECO:0000256" key="11">
    <source>
        <dbReference type="PIRSR" id="PIRSR000168-1"/>
    </source>
</evidence>
<dbReference type="Gene3D" id="2.40.110.10">
    <property type="entry name" value="Butyryl-CoA Dehydrogenase, subunit A, domain 2"/>
    <property type="match status" value="1"/>
</dbReference>
<dbReference type="EMBL" id="JANCYW010000004">
    <property type="protein sequence ID" value="KAK4535338.1"/>
    <property type="molecule type" value="Genomic_DNA"/>
</dbReference>
<feature type="domain" description="Acyl-CoA dehydrogenase/oxidase N-terminal" evidence="16">
    <location>
        <begin position="118"/>
        <end position="161"/>
    </location>
</feature>
<dbReference type="InterPro" id="IPR009100">
    <property type="entry name" value="AcylCoA_DH/oxidase_NM_dom_sf"/>
</dbReference>
<evidence type="ECO:0000256" key="9">
    <source>
        <dbReference type="ARBA" id="ARBA00023140"/>
    </source>
</evidence>
<dbReference type="Gene3D" id="1.20.140.10">
    <property type="entry name" value="Butyryl-CoA Dehydrogenase, subunit A, domain 3"/>
    <property type="match status" value="2"/>
</dbReference>
<dbReference type="PANTHER" id="PTHR10909:SF352">
    <property type="entry name" value="ACYL-COENZYME A OXIDASE-LIKE PROTEIN"/>
    <property type="match status" value="1"/>
</dbReference>
<protein>
    <recommendedName>
        <fullName evidence="10">Acyl-coenzyme A oxidase</fullName>
    </recommendedName>
</protein>
<dbReference type="Pfam" id="PF02771">
    <property type="entry name" value="Acyl-CoA_dh_N"/>
    <property type="match status" value="1"/>
</dbReference>
<dbReference type="AlphaFoldDB" id="A0AAV9IU14"/>
<feature type="compositionally biased region" description="Acidic residues" evidence="13">
    <location>
        <begin position="356"/>
        <end position="367"/>
    </location>
</feature>
<name>A0AAV9IU14_CYACA</name>
<evidence type="ECO:0000256" key="12">
    <source>
        <dbReference type="PIRSR" id="PIRSR000168-2"/>
    </source>
</evidence>
<evidence type="ECO:0000313" key="19">
    <source>
        <dbReference type="Proteomes" id="UP001301350"/>
    </source>
</evidence>
<dbReference type="FunFam" id="1.20.140.10:FF:000010">
    <property type="entry name" value="Acyl-coenzyme A oxidase"/>
    <property type="match status" value="1"/>
</dbReference>
<dbReference type="Gene3D" id="1.10.540.10">
    <property type="entry name" value="Acyl-CoA dehydrogenase/oxidase, N-terminal domain"/>
    <property type="match status" value="1"/>
</dbReference>
<keyword evidence="8" id="KW-0443">Lipid metabolism</keyword>
<dbReference type="InterPro" id="IPR013786">
    <property type="entry name" value="AcylCoA_DH/ox_N"/>
</dbReference>
<evidence type="ECO:0000259" key="14">
    <source>
        <dbReference type="Pfam" id="PF01756"/>
    </source>
</evidence>
<keyword evidence="19" id="KW-1185">Reference proteome</keyword>
<evidence type="ECO:0000256" key="5">
    <source>
        <dbReference type="ARBA" id="ARBA00022827"/>
    </source>
</evidence>
<reference evidence="18 19" key="1">
    <citation type="submission" date="2022-07" db="EMBL/GenBank/DDBJ databases">
        <title>Genome-wide signatures of adaptation to extreme environments.</title>
        <authorList>
            <person name="Cho C.H."/>
            <person name="Yoon H.S."/>
        </authorList>
    </citation>
    <scope>NUCLEOTIDE SEQUENCE [LARGE SCALE GENOMIC DNA]</scope>
    <source>
        <strain evidence="18 19">DBV 063 E5</strain>
    </source>
</reference>
<dbReference type="FunFam" id="2.40.110.10:FF:000005">
    <property type="entry name" value="Acyl-coenzyme A oxidase"/>
    <property type="match status" value="1"/>
</dbReference>
<evidence type="ECO:0000313" key="18">
    <source>
        <dbReference type="EMBL" id="KAK4535338.1"/>
    </source>
</evidence>
<keyword evidence="6" id="KW-0276">Fatty acid metabolism</keyword>
<comment type="similarity">
    <text evidence="3 10">Belongs to the acyl-CoA oxidase family.</text>
</comment>
<dbReference type="Pfam" id="PF01756">
    <property type="entry name" value="ACOX"/>
    <property type="match status" value="1"/>
</dbReference>
<dbReference type="SUPFAM" id="SSF47203">
    <property type="entry name" value="Acyl-CoA dehydrogenase C-terminal domain-like"/>
    <property type="match status" value="2"/>
</dbReference>
<dbReference type="InterPro" id="IPR037069">
    <property type="entry name" value="AcylCoA_DH/ox_N_sf"/>
</dbReference>
<feature type="active site" description="Proton acceptor" evidence="11">
    <location>
        <position position="474"/>
    </location>
</feature>
<evidence type="ECO:0000259" key="17">
    <source>
        <dbReference type="Pfam" id="PF22924"/>
    </source>
</evidence>
<evidence type="ECO:0000256" key="7">
    <source>
        <dbReference type="ARBA" id="ARBA00023002"/>
    </source>
</evidence>
<feature type="compositionally biased region" description="Basic and acidic residues" evidence="13">
    <location>
        <begin position="11"/>
        <end position="21"/>
    </location>
</feature>
<accession>A0AAV9IU14</accession>
<dbReference type="Pfam" id="PF22924">
    <property type="entry name" value="ACOX_C_alpha1"/>
    <property type="match status" value="1"/>
</dbReference>
<dbReference type="SUPFAM" id="SSF56645">
    <property type="entry name" value="Acyl-CoA dehydrogenase NM domain-like"/>
    <property type="match status" value="1"/>
</dbReference>
<dbReference type="PANTHER" id="PTHR10909">
    <property type="entry name" value="ELECTRON TRANSPORT OXIDOREDUCTASE"/>
    <property type="match status" value="1"/>
</dbReference>
<evidence type="ECO:0000256" key="3">
    <source>
        <dbReference type="ARBA" id="ARBA00006288"/>
    </source>
</evidence>
<evidence type="ECO:0000259" key="15">
    <source>
        <dbReference type="Pfam" id="PF02770"/>
    </source>
</evidence>
<dbReference type="InterPro" id="IPR002655">
    <property type="entry name" value="Acyl-CoA_oxidase_C"/>
</dbReference>
<evidence type="ECO:0000256" key="8">
    <source>
        <dbReference type="ARBA" id="ARBA00023098"/>
    </source>
</evidence>
<evidence type="ECO:0000256" key="6">
    <source>
        <dbReference type="ARBA" id="ARBA00022832"/>
    </source>
</evidence>
<dbReference type="GO" id="GO:0033540">
    <property type="term" value="P:fatty acid beta-oxidation using acyl-CoA oxidase"/>
    <property type="evidence" value="ECO:0007669"/>
    <property type="project" value="TreeGrafter"/>
</dbReference>
<dbReference type="Proteomes" id="UP001301350">
    <property type="component" value="Unassembled WGS sequence"/>
</dbReference>
<evidence type="ECO:0000256" key="4">
    <source>
        <dbReference type="ARBA" id="ARBA00022630"/>
    </source>
</evidence>
<comment type="subcellular location">
    <subcellularLocation>
        <location evidence="2">Peroxisome</location>
    </subcellularLocation>
</comment>
<feature type="region of interest" description="Disordered" evidence="13">
    <location>
        <begin position="351"/>
        <end position="371"/>
    </location>
</feature>
<sequence length="698" mass="77660">MTAAPTAAVHCTRDTPVDQEHSLPNSTVMPPKLAVSAAPFTVNQSRLRALLDGHDVPMRDRMYRLFETRAELFAPRYGLTVPEERELVMARWAVVREERLLEGTLTAYSPASRGRYDAVMESCGYVDHSFEVKMGVHYGLFGSSVALLGSEEQRRRWLPDIETARMLGCFALTELGHGSNVRGIETMATYDPHTRHFTLHTPTETAQKYWIGGAAQSARWAVVFAKLTTPDGVRRGIHPFVVRLREDDGRVCPNITLADVGVKQGLNGVDNGRIWFDHVRVPLSQMLSGFSQVLPDGTYRSAYKTGDEQFAAQLAALTGGRVSISVGAVNRMKTGLSIAIRYALSRRAFAPSGDADGGDDDDDEANGEEVSASPRQEMLLMDFQSHQVRLLPRLASTYVFALAANRLKQRWHHRTTDPNVKEIHLWSSGLKAVTTWMMSETLQECRESCGGMGYLAENRIGVLKSDFDVYLTYEGTNIVLVQQVARALLNAYVRGQYPEPPPEPPSEMQQVREAAFAQHALERLEHALVRELARQMAPAKAMSAADAFYWWNGACLDTAVDVGRVSAYLLAYRVASEGIARERDPDVRRPLELCRALYGLYVLDVHGSLCTRMGVWRDPATVLQRVHQQMIALCREMRPHAQALVDSFAIPRMLLAPIAFDWVSRNARENIGAVAARERVAFRDAPSANGTGMPCSRM</sequence>
<evidence type="ECO:0000256" key="13">
    <source>
        <dbReference type="SAM" id="MobiDB-lite"/>
    </source>
</evidence>
<dbReference type="GO" id="GO:0071949">
    <property type="term" value="F:FAD binding"/>
    <property type="evidence" value="ECO:0007669"/>
    <property type="project" value="InterPro"/>
</dbReference>
<dbReference type="InterPro" id="IPR055060">
    <property type="entry name" value="ACOX_C_alpha1"/>
</dbReference>
<evidence type="ECO:0000256" key="2">
    <source>
        <dbReference type="ARBA" id="ARBA00004275"/>
    </source>
</evidence>
<feature type="binding site" evidence="12">
    <location>
        <position position="212"/>
    </location>
    <ligand>
        <name>FAD</name>
        <dbReference type="ChEBI" id="CHEBI:57692"/>
    </ligand>
</feature>
<feature type="domain" description="Acyl-CoA oxidase C-alpha1" evidence="17">
    <location>
        <begin position="316"/>
        <end position="489"/>
    </location>
</feature>
<keyword evidence="5 10" id="KW-0274">FAD</keyword>